<keyword evidence="3" id="KW-0804">Transcription</keyword>
<dbReference type="Pfam" id="PF12802">
    <property type="entry name" value="MarR_2"/>
    <property type="match status" value="1"/>
</dbReference>
<evidence type="ECO:0000313" key="5">
    <source>
        <dbReference type="EMBL" id="GEL25014.1"/>
    </source>
</evidence>
<dbReference type="PANTHER" id="PTHR33164">
    <property type="entry name" value="TRANSCRIPTIONAL REGULATOR, MARR FAMILY"/>
    <property type="match status" value="1"/>
</dbReference>
<name>A0A511DMI9_9PSEU</name>
<reference evidence="5 6" key="1">
    <citation type="submission" date="2019-07" db="EMBL/GenBank/DDBJ databases">
        <title>Whole genome shotgun sequence of Pseudonocardia sulfidoxydans NBRC 16205.</title>
        <authorList>
            <person name="Hosoyama A."/>
            <person name="Uohara A."/>
            <person name="Ohji S."/>
            <person name="Ichikawa N."/>
        </authorList>
    </citation>
    <scope>NUCLEOTIDE SEQUENCE [LARGE SCALE GENOMIC DNA]</scope>
    <source>
        <strain evidence="5 6">NBRC 16205</strain>
    </source>
</reference>
<feature type="domain" description="HTH marR-type" evidence="4">
    <location>
        <begin position="1"/>
        <end position="132"/>
    </location>
</feature>
<dbReference type="SUPFAM" id="SSF46785">
    <property type="entry name" value="Winged helix' DNA-binding domain"/>
    <property type="match status" value="1"/>
</dbReference>
<sequence>MLSLIRVLGSLERQLTQHLESVLATEGLNIDQWRVLELLADGVGLPMSRIAHHLLVPGATLTKIVDRLTDASLVYRRVDQADRRRVLVLLGDRGQLVYHRLSPMARRVEREFLVEIGVDPKMMYQILGQVAKARLLQPRA</sequence>
<dbReference type="GO" id="GO:0003700">
    <property type="term" value="F:DNA-binding transcription factor activity"/>
    <property type="evidence" value="ECO:0007669"/>
    <property type="project" value="InterPro"/>
</dbReference>
<dbReference type="GO" id="GO:0006950">
    <property type="term" value="P:response to stress"/>
    <property type="evidence" value="ECO:0007669"/>
    <property type="project" value="TreeGrafter"/>
</dbReference>
<dbReference type="EMBL" id="BJVJ01000044">
    <property type="protein sequence ID" value="GEL25014.1"/>
    <property type="molecule type" value="Genomic_DNA"/>
</dbReference>
<dbReference type="SMART" id="SM00347">
    <property type="entry name" value="HTH_MARR"/>
    <property type="match status" value="1"/>
</dbReference>
<proteinExistence type="predicted"/>
<dbReference type="PROSITE" id="PS50995">
    <property type="entry name" value="HTH_MARR_2"/>
    <property type="match status" value="1"/>
</dbReference>
<dbReference type="InterPro" id="IPR036388">
    <property type="entry name" value="WH-like_DNA-bd_sf"/>
</dbReference>
<accession>A0A511DMI9</accession>
<dbReference type="InterPro" id="IPR036390">
    <property type="entry name" value="WH_DNA-bd_sf"/>
</dbReference>
<evidence type="ECO:0000259" key="4">
    <source>
        <dbReference type="PROSITE" id="PS50995"/>
    </source>
</evidence>
<keyword evidence="2" id="KW-0238">DNA-binding</keyword>
<organism evidence="5 6">
    <name type="scientific">Pseudonocardia sulfidoxydans NBRC 16205</name>
    <dbReference type="NCBI Taxonomy" id="1223511"/>
    <lineage>
        <taxon>Bacteria</taxon>
        <taxon>Bacillati</taxon>
        <taxon>Actinomycetota</taxon>
        <taxon>Actinomycetes</taxon>
        <taxon>Pseudonocardiales</taxon>
        <taxon>Pseudonocardiaceae</taxon>
        <taxon>Pseudonocardia</taxon>
    </lineage>
</organism>
<dbReference type="Gene3D" id="1.10.10.10">
    <property type="entry name" value="Winged helix-like DNA-binding domain superfamily/Winged helix DNA-binding domain"/>
    <property type="match status" value="1"/>
</dbReference>
<dbReference type="GO" id="GO:0003677">
    <property type="term" value="F:DNA binding"/>
    <property type="evidence" value="ECO:0007669"/>
    <property type="project" value="UniProtKB-KW"/>
</dbReference>
<dbReference type="InterPro" id="IPR000835">
    <property type="entry name" value="HTH_MarR-typ"/>
</dbReference>
<evidence type="ECO:0000256" key="1">
    <source>
        <dbReference type="ARBA" id="ARBA00023015"/>
    </source>
</evidence>
<evidence type="ECO:0000256" key="2">
    <source>
        <dbReference type="ARBA" id="ARBA00023125"/>
    </source>
</evidence>
<dbReference type="PANTHER" id="PTHR33164:SF64">
    <property type="entry name" value="TRANSCRIPTIONAL REGULATOR SLYA"/>
    <property type="match status" value="1"/>
</dbReference>
<gene>
    <name evidence="5" type="ORF">PSU4_39680</name>
</gene>
<dbReference type="RefSeq" id="WP_186817069.1">
    <property type="nucleotide sequence ID" value="NZ_BJVJ01000044.1"/>
</dbReference>
<dbReference type="Proteomes" id="UP000321685">
    <property type="component" value="Unassembled WGS sequence"/>
</dbReference>
<keyword evidence="6" id="KW-1185">Reference proteome</keyword>
<evidence type="ECO:0000313" key="6">
    <source>
        <dbReference type="Proteomes" id="UP000321685"/>
    </source>
</evidence>
<dbReference type="AlphaFoldDB" id="A0A511DMI9"/>
<protein>
    <recommendedName>
        <fullName evidence="4">HTH marR-type domain-containing protein</fullName>
    </recommendedName>
</protein>
<comment type="caution">
    <text evidence="5">The sequence shown here is derived from an EMBL/GenBank/DDBJ whole genome shotgun (WGS) entry which is preliminary data.</text>
</comment>
<evidence type="ECO:0000256" key="3">
    <source>
        <dbReference type="ARBA" id="ARBA00023163"/>
    </source>
</evidence>
<dbReference type="InterPro" id="IPR039422">
    <property type="entry name" value="MarR/SlyA-like"/>
</dbReference>
<keyword evidence="1" id="KW-0805">Transcription regulation</keyword>